<evidence type="ECO:0000256" key="1">
    <source>
        <dbReference type="SAM" id="MobiDB-lite"/>
    </source>
</evidence>
<protein>
    <recommendedName>
        <fullName evidence="6">DOT1 domain-containing protein</fullName>
    </recommendedName>
</protein>
<dbReference type="AlphaFoldDB" id="A0AB34JY59"/>
<dbReference type="Gene3D" id="3.40.50.150">
    <property type="entry name" value="Vaccinia Virus protein VP39"/>
    <property type="match status" value="1"/>
</dbReference>
<evidence type="ECO:0000259" key="3">
    <source>
        <dbReference type="Pfam" id="PF21743"/>
    </source>
</evidence>
<dbReference type="SUPFAM" id="SSF53335">
    <property type="entry name" value="S-adenosyl-L-methionine-dependent methyltransferases"/>
    <property type="match status" value="1"/>
</dbReference>
<dbReference type="Pfam" id="PF21743">
    <property type="entry name" value="PTM_DIR17_Tudor"/>
    <property type="match status" value="1"/>
</dbReference>
<dbReference type="PANTHER" id="PTHR37384:SF1">
    <property type="entry name" value="OS01G0835600 PROTEIN"/>
    <property type="match status" value="1"/>
</dbReference>
<feature type="domain" description="PTM/DIR17-like Tudor" evidence="3">
    <location>
        <begin position="5"/>
        <end position="55"/>
    </location>
</feature>
<accession>A0AB34JY59</accession>
<comment type="caution">
    <text evidence="4">The sequence shown here is derived from an EMBL/GenBank/DDBJ whole genome shotgun (WGS) entry which is preliminary data.</text>
</comment>
<proteinExistence type="predicted"/>
<evidence type="ECO:0000259" key="2">
    <source>
        <dbReference type="Pfam" id="PF08123"/>
    </source>
</evidence>
<feature type="region of interest" description="Disordered" evidence="1">
    <location>
        <begin position="524"/>
        <end position="549"/>
    </location>
</feature>
<dbReference type="EMBL" id="JBGBPQ010000004">
    <property type="protein sequence ID" value="KAL1525631.1"/>
    <property type="molecule type" value="Genomic_DNA"/>
</dbReference>
<dbReference type="Proteomes" id="UP001515480">
    <property type="component" value="Unassembled WGS sequence"/>
</dbReference>
<reference evidence="4 5" key="1">
    <citation type="journal article" date="2024" name="Science">
        <title>Giant polyketide synthase enzymes in the biosynthesis of giant marine polyether toxins.</title>
        <authorList>
            <person name="Fallon T.R."/>
            <person name="Shende V.V."/>
            <person name="Wierzbicki I.H."/>
            <person name="Pendleton A.L."/>
            <person name="Watervoot N.F."/>
            <person name="Auber R.P."/>
            <person name="Gonzalez D.J."/>
            <person name="Wisecaver J.H."/>
            <person name="Moore B.S."/>
        </authorList>
    </citation>
    <scope>NUCLEOTIDE SEQUENCE [LARGE SCALE GENOMIC DNA]</scope>
    <source>
        <strain evidence="4 5">12B1</strain>
    </source>
</reference>
<feature type="domain" description="DOT1" evidence="2">
    <location>
        <begin position="471"/>
        <end position="521"/>
    </location>
</feature>
<evidence type="ECO:0000313" key="4">
    <source>
        <dbReference type="EMBL" id="KAL1525631.1"/>
    </source>
</evidence>
<dbReference type="PANTHER" id="PTHR37384">
    <property type="entry name" value="OS01G0835600 PROTEIN"/>
    <property type="match status" value="1"/>
</dbReference>
<organism evidence="4 5">
    <name type="scientific">Prymnesium parvum</name>
    <name type="common">Toxic golden alga</name>
    <dbReference type="NCBI Taxonomy" id="97485"/>
    <lineage>
        <taxon>Eukaryota</taxon>
        <taxon>Haptista</taxon>
        <taxon>Haptophyta</taxon>
        <taxon>Prymnesiophyceae</taxon>
        <taxon>Prymnesiales</taxon>
        <taxon>Prymnesiaceae</taxon>
        <taxon>Prymnesium</taxon>
    </lineage>
</organism>
<sequence length="656" mass="73544">MEYFGREVKKVFCDCGVFTFFTGKVVDYHRSTGYRVEYEDGDVEDLSAKELEKVLVKKAKIPENAAPPPSMMSQRKTGVSVTLDDYIKNARLGARRKRKHTELKRTGAFERRRQKAEEAIKLADEENAKTPLHPCPSWAEGMDNTQGQAVRVDLNTTRLGHSSDEHDCSMYRLSLHLDSPDSVRVRFFFPPGSASVNNAWIGLFRRESLTWCEEYGEVESGTAKVAWKMIKSNHRMGYAEFGRLPKTIEDGKYVFTLQVDYGVECRAASETMTVVGGKIVALEEGCLATPCNTISRKQRQLSASLGHFSVSRSKDEDDEVLDERCYFPVAALDIFLGRDYMESHPMLKGVYRTVGKESFLDWGLTSDYSTHDCVEAGGDHRLRAKKAEAPAPAVPSPKKSSQYSNILPSAAKHAQRFYLKRHNELGGGTIGSEGYGEATPGSVHKIGIMLRNLRELVLDRLHETNWGVLWDLGPHSSFLDIGSGYGKVVLHLRLMARMRVSVGVECVASRDAIAKKALRALEMEAPPRPPSPAESTETGDTSLDEHKVPPGVKWVPQSLFSGVSFMYADATKHEKLAYTHIYIFDWVFSKGTLRALAQVLQVSPFYVLVSFRKPHEWWKYGLNKIQPVCKLPGFRTSGNESMTAYVYINLEKVPTA</sequence>
<dbReference type="InterPro" id="IPR025789">
    <property type="entry name" value="DOT1_dom"/>
</dbReference>
<name>A0AB34JY59_PRYPA</name>
<dbReference type="InterPro" id="IPR047365">
    <property type="entry name" value="Tudor_AtPTM-like"/>
</dbReference>
<dbReference type="Pfam" id="PF08123">
    <property type="entry name" value="DOT1"/>
    <property type="match status" value="1"/>
</dbReference>
<keyword evidence="5" id="KW-1185">Reference proteome</keyword>
<dbReference type="GO" id="GO:0031151">
    <property type="term" value="F:histone H3K79 methyltransferase activity"/>
    <property type="evidence" value="ECO:0007669"/>
    <property type="project" value="InterPro"/>
</dbReference>
<evidence type="ECO:0008006" key="6">
    <source>
        <dbReference type="Google" id="ProtNLM"/>
    </source>
</evidence>
<evidence type="ECO:0000313" key="5">
    <source>
        <dbReference type="Proteomes" id="UP001515480"/>
    </source>
</evidence>
<gene>
    <name evidence="4" type="ORF">AB1Y20_020484</name>
</gene>
<dbReference type="InterPro" id="IPR029063">
    <property type="entry name" value="SAM-dependent_MTases_sf"/>
</dbReference>